<evidence type="ECO:0000256" key="3">
    <source>
        <dbReference type="ARBA" id="ARBA00022801"/>
    </source>
</evidence>
<evidence type="ECO:0000256" key="5">
    <source>
        <dbReference type="RuleBase" id="RU365059"/>
    </source>
</evidence>
<dbReference type="GO" id="GO:0005525">
    <property type="term" value="F:GTP binding"/>
    <property type="evidence" value="ECO:0007669"/>
    <property type="project" value="UniProtKB-KW"/>
</dbReference>
<dbReference type="Pfam" id="PF03029">
    <property type="entry name" value="ATP_bind_1"/>
    <property type="match status" value="1"/>
</dbReference>
<evidence type="ECO:0000256" key="6">
    <source>
        <dbReference type="SAM" id="Phobius"/>
    </source>
</evidence>
<accession>A0ABD0UHS1</accession>
<organism evidence="7 8">
    <name type="scientific">Dendrobium thyrsiflorum</name>
    <name type="common">Pinecone-like raceme dendrobium</name>
    <name type="synonym">Orchid</name>
    <dbReference type="NCBI Taxonomy" id="117978"/>
    <lineage>
        <taxon>Eukaryota</taxon>
        <taxon>Viridiplantae</taxon>
        <taxon>Streptophyta</taxon>
        <taxon>Embryophyta</taxon>
        <taxon>Tracheophyta</taxon>
        <taxon>Spermatophyta</taxon>
        <taxon>Magnoliopsida</taxon>
        <taxon>Liliopsida</taxon>
        <taxon>Asparagales</taxon>
        <taxon>Orchidaceae</taxon>
        <taxon>Epidendroideae</taxon>
        <taxon>Malaxideae</taxon>
        <taxon>Dendrobiinae</taxon>
        <taxon>Dendrobium</taxon>
    </lineage>
</organism>
<dbReference type="Gene3D" id="3.40.50.300">
    <property type="entry name" value="P-loop containing nucleotide triphosphate hydrolases"/>
    <property type="match status" value="1"/>
</dbReference>
<keyword evidence="8" id="KW-1185">Reference proteome</keyword>
<reference evidence="7 8" key="1">
    <citation type="journal article" date="2024" name="Plant Biotechnol. J.">
        <title>Dendrobium thyrsiflorum genome and its molecular insights into genes involved in important horticultural traits.</title>
        <authorList>
            <person name="Chen B."/>
            <person name="Wang J.Y."/>
            <person name="Zheng P.J."/>
            <person name="Li K.L."/>
            <person name="Liang Y.M."/>
            <person name="Chen X.F."/>
            <person name="Zhang C."/>
            <person name="Zhao X."/>
            <person name="He X."/>
            <person name="Zhang G.Q."/>
            <person name="Liu Z.J."/>
            <person name="Xu Q."/>
        </authorList>
    </citation>
    <scope>NUCLEOTIDE SEQUENCE [LARGE SCALE GENOMIC DNA]</scope>
    <source>
        <strain evidence="7">GZMU011</strain>
    </source>
</reference>
<comment type="subunit">
    <text evidence="5">Binds to RNA polymerase II (RNAPII).</text>
</comment>
<evidence type="ECO:0000256" key="1">
    <source>
        <dbReference type="ARBA" id="ARBA00005290"/>
    </source>
</evidence>
<dbReference type="PANTHER" id="PTHR21231:SF3">
    <property type="entry name" value="GPN-LOOP GTPASE 2"/>
    <property type="match status" value="1"/>
</dbReference>
<dbReference type="PANTHER" id="PTHR21231">
    <property type="entry name" value="XPA-BINDING PROTEIN 1-RELATED"/>
    <property type="match status" value="1"/>
</dbReference>
<protein>
    <recommendedName>
        <fullName evidence="5">GPN-loop GTPase 2</fullName>
    </recommendedName>
</protein>
<feature type="transmembrane region" description="Helical" evidence="6">
    <location>
        <begin position="83"/>
        <end position="105"/>
    </location>
</feature>
<comment type="function">
    <text evidence="5">Small GTPase required for proper localization of RNA polymerase II and III (RNAPII and RNAPIII). May act at an RNAP assembly step prior to nuclear import.</text>
</comment>
<comment type="similarity">
    <text evidence="1 5">Belongs to the GPN-loop GTPase family.</text>
</comment>
<proteinExistence type="inferred from homology"/>
<sequence length="220" mass="25085">MGDPDIDHGFLYDYQGRVDILISPFFDVPFGNDNTAGEYVDRILYQLTLAIEEQIPAGRWYLVSHPPTSFDPATAPTTTTRSVLLLLVASLGVAYLILCPTLPLLRELMWTRDHYFLFDFPGQVELFFLHSNAKKVIWKLIRELDLRLTAVHLVDAHLCCDPGKYDKESVGNLVKLIDKSNGYIFSGIEGSVVEFSKIAAAPLDWEYYRYPFMLDFLLLL</sequence>
<dbReference type="InterPro" id="IPR027417">
    <property type="entry name" value="P-loop_NTPase"/>
</dbReference>
<evidence type="ECO:0000313" key="7">
    <source>
        <dbReference type="EMBL" id="KAL0909861.1"/>
    </source>
</evidence>
<gene>
    <name evidence="7" type="ORF">M5K25_020768</name>
</gene>
<keyword evidence="6" id="KW-0812">Transmembrane</keyword>
<dbReference type="Proteomes" id="UP001552299">
    <property type="component" value="Unassembled WGS sequence"/>
</dbReference>
<evidence type="ECO:0000256" key="4">
    <source>
        <dbReference type="ARBA" id="ARBA00023134"/>
    </source>
</evidence>
<dbReference type="InterPro" id="IPR004130">
    <property type="entry name" value="Gpn"/>
</dbReference>
<comment type="caution">
    <text evidence="7">The sequence shown here is derived from an EMBL/GenBank/DDBJ whole genome shotgun (WGS) entry which is preliminary data.</text>
</comment>
<keyword evidence="6" id="KW-0472">Membrane</keyword>
<dbReference type="AlphaFoldDB" id="A0ABD0UHS1"/>
<evidence type="ECO:0000256" key="2">
    <source>
        <dbReference type="ARBA" id="ARBA00022741"/>
    </source>
</evidence>
<dbReference type="GO" id="GO:0016787">
    <property type="term" value="F:hydrolase activity"/>
    <property type="evidence" value="ECO:0007669"/>
    <property type="project" value="UniProtKB-KW"/>
</dbReference>
<dbReference type="EMBL" id="JANQDX010000016">
    <property type="protein sequence ID" value="KAL0909861.1"/>
    <property type="molecule type" value="Genomic_DNA"/>
</dbReference>
<keyword evidence="3 5" id="KW-0378">Hydrolase</keyword>
<evidence type="ECO:0000313" key="8">
    <source>
        <dbReference type="Proteomes" id="UP001552299"/>
    </source>
</evidence>
<keyword evidence="4 5" id="KW-0342">GTP-binding</keyword>
<name>A0ABD0UHS1_DENTH</name>
<keyword evidence="6" id="KW-1133">Transmembrane helix</keyword>
<keyword evidence="2 5" id="KW-0547">Nucleotide-binding</keyword>